<reference evidence="1" key="1">
    <citation type="submission" date="2023-04" db="EMBL/GenBank/DDBJ databases">
        <title>Draft Genome sequencing of Naganishia species isolated from polar environments using Oxford Nanopore Technology.</title>
        <authorList>
            <person name="Leo P."/>
            <person name="Venkateswaran K."/>
        </authorList>
    </citation>
    <scope>NUCLEOTIDE SEQUENCE</scope>
    <source>
        <strain evidence="1">MNA-CCFEE 5425</strain>
    </source>
</reference>
<gene>
    <name evidence="1" type="ORF">QFC22_000417</name>
</gene>
<keyword evidence="2" id="KW-1185">Reference proteome</keyword>
<dbReference type="EMBL" id="JASBWU010000001">
    <property type="protein sequence ID" value="KAJ9125456.1"/>
    <property type="molecule type" value="Genomic_DNA"/>
</dbReference>
<accession>A0ACC2XR24</accession>
<evidence type="ECO:0000313" key="1">
    <source>
        <dbReference type="EMBL" id="KAJ9125456.1"/>
    </source>
</evidence>
<sequence>MAGQPPDIVIANAGVNEVGHLEDDVVLHNEYGPYPEKPVQVTLDVNLSGAILTAEVARRVWKDATAETGHEVGQQRKLVLISSMGGWEGIPMGTLYSMAKHGILGYWAALAAEQERLEDTTFSCHAICPFFAATAILDTAILLALAGIPKTTPEDIARAIEVVGRDMPTGAQSEHTAVLLPDDKTPLVIQASEFDPLSGVMYADLASIVNRRQPQAGDAGYTSTTWPDIKQALAHNKQASSVKPLLGATMAAIAVNTLARQLSVFQNLAFGFFAAAATTYFTPNAKARAEAVKA</sequence>
<dbReference type="Proteomes" id="UP001243375">
    <property type="component" value="Unassembled WGS sequence"/>
</dbReference>
<protein>
    <submittedName>
        <fullName evidence="1">Uncharacterized protein</fullName>
    </submittedName>
</protein>
<name>A0ACC2XR24_9TREE</name>
<comment type="caution">
    <text evidence="1">The sequence shown here is derived from an EMBL/GenBank/DDBJ whole genome shotgun (WGS) entry which is preliminary data.</text>
</comment>
<proteinExistence type="predicted"/>
<organism evidence="1 2">
    <name type="scientific">Naganishia vaughanmartiniae</name>
    <dbReference type="NCBI Taxonomy" id="1424756"/>
    <lineage>
        <taxon>Eukaryota</taxon>
        <taxon>Fungi</taxon>
        <taxon>Dikarya</taxon>
        <taxon>Basidiomycota</taxon>
        <taxon>Agaricomycotina</taxon>
        <taxon>Tremellomycetes</taxon>
        <taxon>Filobasidiales</taxon>
        <taxon>Filobasidiaceae</taxon>
        <taxon>Naganishia</taxon>
    </lineage>
</organism>
<evidence type="ECO:0000313" key="2">
    <source>
        <dbReference type="Proteomes" id="UP001243375"/>
    </source>
</evidence>